<reference evidence="2 3" key="1">
    <citation type="submission" date="2015-02" db="EMBL/GenBank/DDBJ databases">
        <title>Draft genome sequences of ten Microbacterium spp. with emphasis on heavy metal contaminated environments.</title>
        <authorList>
            <person name="Corretto E."/>
        </authorList>
    </citation>
    <scope>NUCLEOTIDE SEQUENCE [LARGE SCALE GENOMIC DNA]</scope>
    <source>
        <strain evidence="2 3">BEL4b</strain>
    </source>
</reference>
<protein>
    <recommendedName>
        <fullName evidence="1">ChrB N-terminal domain-containing protein</fullName>
    </recommendedName>
</protein>
<dbReference type="InterPro" id="IPR046858">
    <property type="entry name" value="ChrB_N"/>
</dbReference>
<dbReference type="AlphaFoldDB" id="A0A0F0L735"/>
<dbReference type="Proteomes" id="UP000033640">
    <property type="component" value="Unassembled WGS sequence"/>
</dbReference>
<gene>
    <name evidence="2" type="ORF">RS83_02475</name>
</gene>
<accession>A0A0F0L735</accession>
<evidence type="ECO:0000313" key="3">
    <source>
        <dbReference type="Proteomes" id="UP000033640"/>
    </source>
</evidence>
<proteinExistence type="predicted"/>
<comment type="caution">
    <text evidence="2">The sequence shown here is derived from an EMBL/GenBank/DDBJ whole genome shotgun (WGS) entry which is preliminary data.</text>
</comment>
<dbReference type="PATRIC" id="fig|82380.11.peg.2511"/>
<organism evidence="2 3">
    <name type="scientific">Microbacterium oxydans</name>
    <dbReference type="NCBI Taxonomy" id="82380"/>
    <lineage>
        <taxon>Bacteria</taxon>
        <taxon>Bacillati</taxon>
        <taxon>Actinomycetota</taxon>
        <taxon>Actinomycetes</taxon>
        <taxon>Micrococcales</taxon>
        <taxon>Microbacteriaceae</taxon>
        <taxon>Microbacterium</taxon>
    </lineage>
</organism>
<sequence length="191" mass="21671">MSVWYIRGMSSSQRWLMVIVQLPASPSRHRVAVWRELRRSGAVPLSPGTWVLPSTVTGHAAVEQARVLVAKGEGTAATFEIDPTDDATEVYVAGIFEQARRDEWAEFMSECAKFKTEIAKEIAIEKFTLAELDEEEQSLARLRRWRRDLMKRDTRGSESAEQAARELQTCEDDLEAYAELVYAAVHVEDRP</sequence>
<feature type="domain" description="ChrB N-terminal" evidence="1">
    <location>
        <begin position="30"/>
        <end position="186"/>
    </location>
</feature>
<evidence type="ECO:0000313" key="2">
    <source>
        <dbReference type="EMBL" id="KJL28992.1"/>
    </source>
</evidence>
<evidence type="ECO:0000259" key="1">
    <source>
        <dbReference type="Pfam" id="PF20229"/>
    </source>
</evidence>
<dbReference type="EMBL" id="JYIW01000025">
    <property type="protein sequence ID" value="KJL28992.1"/>
    <property type="molecule type" value="Genomic_DNA"/>
</dbReference>
<dbReference type="Pfam" id="PF20229">
    <property type="entry name" value="ChrB_N"/>
    <property type="match status" value="1"/>
</dbReference>
<dbReference type="Gene3D" id="3.30.70.2650">
    <property type="match status" value="1"/>
</dbReference>
<name>A0A0F0L735_9MICO</name>